<name>A0A2U3BEU7_9VIBR</name>
<organism evidence="5 6">
    <name type="scientific">Vibrio albus</name>
    <dbReference type="NCBI Taxonomy" id="2200953"/>
    <lineage>
        <taxon>Bacteria</taxon>
        <taxon>Pseudomonadati</taxon>
        <taxon>Pseudomonadota</taxon>
        <taxon>Gammaproteobacteria</taxon>
        <taxon>Vibrionales</taxon>
        <taxon>Vibrionaceae</taxon>
        <taxon>Vibrio</taxon>
    </lineage>
</organism>
<dbReference type="AlphaFoldDB" id="A0A2U3BEU7"/>
<reference evidence="5 6" key="1">
    <citation type="submission" date="2018-05" db="EMBL/GenBank/DDBJ databases">
        <title>Vibrio limimaris sp. nov., isolated from marine sediment.</title>
        <authorList>
            <person name="Li C.-M."/>
        </authorList>
    </citation>
    <scope>NUCLEOTIDE SEQUENCE [LARGE SCALE GENOMIC DNA]</scope>
    <source>
        <strain evidence="5 6">E4404</strain>
    </source>
</reference>
<dbReference type="InterPro" id="IPR058647">
    <property type="entry name" value="BSH_CzcB-like"/>
</dbReference>
<dbReference type="Gene3D" id="2.40.30.170">
    <property type="match status" value="1"/>
</dbReference>
<evidence type="ECO:0000313" key="6">
    <source>
        <dbReference type="Proteomes" id="UP000245362"/>
    </source>
</evidence>
<dbReference type="OrthoDB" id="9806939at2"/>
<gene>
    <name evidence="5" type="ORF">DI392_03395</name>
</gene>
<sequence length="388" mass="41945">MMTFKGYFSRRPWLISLLLFIAIGFWLSLGSGEADAPHPGSKGAFQVPLARVVYQTFQAQETAKTVELYGRTAPDRQARIGAEISGRVIALDAAKGSRVKKGQPIISLDQSDLVSQLQRAKALLDVREKEFKAAKSLKSRGLQGEVAYSNAQSNLVEARAAVKRAQLNLNNTTIRAPFDGILDDQMVEVGNFVGVGDPVASVLDLDKIVIEADVSERHVQRLKVGETAKVRFIDGQLTEGTVRYVSKISSPATNTFPIEVEIPNPNNQIPAGVSAEVNLELDLQQAVKITPAMLALDKDGNLGVKALYPVEPASESDEADSQRRVYFIPVQLVKAEQDGVWLSGLGENADIITIGQGFVREGDLVHAVKAESVKGQQIGSANLSATEK</sequence>
<keyword evidence="2" id="KW-0175">Coiled coil</keyword>
<evidence type="ECO:0000313" key="5">
    <source>
        <dbReference type="EMBL" id="PWI35318.1"/>
    </source>
</evidence>
<dbReference type="NCBIfam" id="TIGR01730">
    <property type="entry name" value="RND_mfp"/>
    <property type="match status" value="1"/>
</dbReference>
<comment type="similarity">
    <text evidence="1">Belongs to the membrane fusion protein (MFP) (TC 8.A.1) family.</text>
</comment>
<dbReference type="InterPro" id="IPR058792">
    <property type="entry name" value="Beta-barrel_RND_2"/>
</dbReference>
<evidence type="ECO:0000256" key="1">
    <source>
        <dbReference type="ARBA" id="ARBA00009477"/>
    </source>
</evidence>
<protein>
    <submittedName>
        <fullName evidence="5">Efflux RND transporter periplasmic adaptor subunit</fullName>
    </submittedName>
</protein>
<keyword evidence="6" id="KW-1185">Reference proteome</keyword>
<proteinExistence type="inferred from homology"/>
<dbReference type="GO" id="GO:1990281">
    <property type="term" value="C:efflux pump complex"/>
    <property type="evidence" value="ECO:0007669"/>
    <property type="project" value="TreeGrafter"/>
</dbReference>
<dbReference type="Proteomes" id="UP000245362">
    <property type="component" value="Unassembled WGS sequence"/>
</dbReference>
<dbReference type="SUPFAM" id="SSF111369">
    <property type="entry name" value="HlyD-like secretion proteins"/>
    <property type="match status" value="1"/>
</dbReference>
<dbReference type="RefSeq" id="WP_109318470.1">
    <property type="nucleotide sequence ID" value="NZ_QFWT01000001.1"/>
</dbReference>
<feature type="domain" description="CzcB-like barrel-sandwich hybrid" evidence="4">
    <location>
        <begin position="77"/>
        <end position="199"/>
    </location>
</feature>
<dbReference type="EMBL" id="QFWT01000001">
    <property type="protein sequence ID" value="PWI35318.1"/>
    <property type="molecule type" value="Genomic_DNA"/>
</dbReference>
<comment type="caution">
    <text evidence="5">The sequence shown here is derived from an EMBL/GenBank/DDBJ whole genome shotgun (WGS) entry which is preliminary data.</text>
</comment>
<feature type="domain" description="CusB-like beta-barrel" evidence="3">
    <location>
        <begin position="210"/>
        <end position="280"/>
    </location>
</feature>
<evidence type="ECO:0000259" key="4">
    <source>
        <dbReference type="Pfam" id="PF25973"/>
    </source>
</evidence>
<dbReference type="InterPro" id="IPR006143">
    <property type="entry name" value="RND_pump_MFP"/>
</dbReference>
<dbReference type="PANTHER" id="PTHR30469">
    <property type="entry name" value="MULTIDRUG RESISTANCE PROTEIN MDTA"/>
    <property type="match status" value="1"/>
</dbReference>
<dbReference type="Pfam" id="PF25973">
    <property type="entry name" value="BSH_CzcB"/>
    <property type="match status" value="1"/>
</dbReference>
<accession>A0A2U3BEU7</accession>
<dbReference type="GO" id="GO:0015562">
    <property type="term" value="F:efflux transmembrane transporter activity"/>
    <property type="evidence" value="ECO:0007669"/>
    <property type="project" value="TreeGrafter"/>
</dbReference>
<evidence type="ECO:0000259" key="3">
    <source>
        <dbReference type="Pfam" id="PF25954"/>
    </source>
</evidence>
<evidence type="ECO:0000256" key="2">
    <source>
        <dbReference type="SAM" id="Coils"/>
    </source>
</evidence>
<dbReference type="Pfam" id="PF25954">
    <property type="entry name" value="Beta-barrel_RND_2"/>
    <property type="match status" value="1"/>
</dbReference>
<feature type="coiled-coil region" evidence="2">
    <location>
        <begin position="148"/>
        <end position="175"/>
    </location>
</feature>
<dbReference type="Gene3D" id="2.40.50.100">
    <property type="match status" value="2"/>
</dbReference>
<dbReference type="PANTHER" id="PTHR30469:SF29">
    <property type="entry name" value="BLR2860 PROTEIN"/>
    <property type="match status" value="1"/>
</dbReference>